<dbReference type="InterPro" id="IPR036291">
    <property type="entry name" value="NAD(P)-bd_dom_sf"/>
</dbReference>
<dbReference type="CDD" id="cd05233">
    <property type="entry name" value="SDR_c"/>
    <property type="match status" value="1"/>
</dbReference>
<dbReference type="STRING" id="56193.YP76_12150"/>
<dbReference type="PATRIC" id="fig|56193.3.peg.2524"/>
<evidence type="ECO:0000256" key="2">
    <source>
        <dbReference type="ARBA" id="ARBA00023002"/>
    </source>
</evidence>
<dbReference type="Pfam" id="PF00106">
    <property type="entry name" value="adh_short"/>
    <property type="match status" value="1"/>
</dbReference>
<dbReference type="SUPFAM" id="SSF51735">
    <property type="entry name" value="NAD(P)-binding Rossmann-fold domains"/>
    <property type="match status" value="1"/>
</dbReference>
<evidence type="ECO:0000313" key="4">
    <source>
        <dbReference type="Proteomes" id="UP000033874"/>
    </source>
</evidence>
<dbReference type="EMBL" id="LBIC01000005">
    <property type="protein sequence ID" value="KKW91855.1"/>
    <property type="molecule type" value="Genomic_DNA"/>
</dbReference>
<dbReference type="Proteomes" id="UP000033874">
    <property type="component" value="Unassembled WGS sequence"/>
</dbReference>
<comment type="similarity">
    <text evidence="1">Belongs to the short-chain dehydrogenases/reductases (SDR) family.</text>
</comment>
<proteinExistence type="inferred from homology"/>
<evidence type="ECO:0000313" key="3">
    <source>
        <dbReference type="EMBL" id="KKW91855.1"/>
    </source>
</evidence>
<keyword evidence="4" id="KW-1185">Reference proteome</keyword>
<organism evidence="3 4">
    <name type="scientific">Sphingobium chungbukense</name>
    <dbReference type="NCBI Taxonomy" id="56193"/>
    <lineage>
        <taxon>Bacteria</taxon>
        <taxon>Pseudomonadati</taxon>
        <taxon>Pseudomonadota</taxon>
        <taxon>Alphaproteobacteria</taxon>
        <taxon>Sphingomonadales</taxon>
        <taxon>Sphingomonadaceae</taxon>
        <taxon>Sphingobium</taxon>
    </lineage>
</organism>
<dbReference type="RefSeq" id="WP_046763862.1">
    <property type="nucleotide sequence ID" value="NZ_LBIC01000005.1"/>
</dbReference>
<dbReference type="PROSITE" id="PS00061">
    <property type="entry name" value="ADH_SHORT"/>
    <property type="match status" value="1"/>
</dbReference>
<dbReference type="Gene3D" id="3.40.50.720">
    <property type="entry name" value="NAD(P)-binding Rossmann-like Domain"/>
    <property type="match status" value="1"/>
</dbReference>
<reference evidence="3 4" key="1">
    <citation type="submission" date="2015-04" db="EMBL/GenBank/DDBJ databases">
        <title>Genome sequence of aromatic hydrocarbons-degrading Sphingobium chungbukense DJ77.</title>
        <authorList>
            <person name="Kim Y.-C."/>
            <person name="Chae J.-C."/>
        </authorList>
    </citation>
    <scope>NUCLEOTIDE SEQUENCE [LARGE SCALE GENOMIC DNA]</scope>
    <source>
        <strain evidence="3 4">DJ77</strain>
    </source>
</reference>
<dbReference type="PRINTS" id="PR00081">
    <property type="entry name" value="GDHRDH"/>
</dbReference>
<dbReference type="InterPro" id="IPR002347">
    <property type="entry name" value="SDR_fam"/>
</dbReference>
<sequence>MQNVDEKHGSLIWISGATEGIGLGLARNVPYASARIVNLSRRPHPDFESVFLDLADPGSWDGIGAHFTDSLTRFGGSRAIFIQNAHMKGMTGFLGEVPPDDYARDITANMVAPLRLGEMFLRAVGQSGYAGEAGLVMMSSSSARSPTIGQTVYCAGKAALEMWVRVARRELAMRERHDVWVTAVRPGFVDTPLTRHVAAMADSDYPIASQMRKQMEQGIGVMDIDTAARQIWAALPTDQSLLSFGEQVQRQGLAPAQPFAIMPPRE</sequence>
<gene>
    <name evidence="3" type="ORF">YP76_12150</name>
</gene>
<protein>
    <submittedName>
        <fullName evidence="3">Short-chain dehydrogenase</fullName>
    </submittedName>
</protein>
<dbReference type="PANTHER" id="PTHR43391">
    <property type="entry name" value="RETINOL DEHYDROGENASE-RELATED"/>
    <property type="match status" value="1"/>
</dbReference>
<name>A0A0M3APU8_9SPHN</name>
<comment type="caution">
    <text evidence="3">The sequence shown here is derived from an EMBL/GenBank/DDBJ whole genome shotgun (WGS) entry which is preliminary data.</text>
</comment>
<keyword evidence="2" id="KW-0560">Oxidoreductase</keyword>
<evidence type="ECO:0000256" key="1">
    <source>
        <dbReference type="ARBA" id="ARBA00006484"/>
    </source>
</evidence>
<accession>A0A0M3APU8</accession>
<dbReference type="PANTHER" id="PTHR43391:SF94">
    <property type="entry name" value="OXIDOREDUCTASE-RELATED"/>
    <property type="match status" value="1"/>
</dbReference>
<dbReference type="AlphaFoldDB" id="A0A0M3APU8"/>
<dbReference type="InterPro" id="IPR020904">
    <property type="entry name" value="Sc_DH/Rdtase_CS"/>
</dbReference>
<dbReference type="GO" id="GO:0016491">
    <property type="term" value="F:oxidoreductase activity"/>
    <property type="evidence" value="ECO:0007669"/>
    <property type="project" value="UniProtKB-KW"/>
</dbReference>